<dbReference type="RefSeq" id="XP_023627283.1">
    <property type="nucleotide sequence ID" value="XM_023771515.1"/>
</dbReference>
<dbReference type="STRING" id="112498.A0A2D3VCE2"/>
<dbReference type="Gene3D" id="3.20.20.80">
    <property type="entry name" value="Glycosidases"/>
    <property type="match status" value="1"/>
</dbReference>
<dbReference type="PANTHER" id="PTHR10353">
    <property type="entry name" value="GLYCOSYL HYDROLASE"/>
    <property type="match status" value="1"/>
</dbReference>
<feature type="signal peptide" evidence="2">
    <location>
        <begin position="1"/>
        <end position="18"/>
    </location>
</feature>
<dbReference type="Proteomes" id="UP000225277">
    <property type="component" value="Unassembled WGS sequence"/>
</dbReference>
<dbReference type="EMBL" id="FJUY01000009">
    <property type="protein sequence ID" value="CZT20394.1"/>
    <property type="molecule type" value="Genomic_DNA"/>
</dbReference>
<dbReference type="OrthoDB" id="65569at2759"/>
<feature type="chain" id="PRO_5013857781" description="Beta-glucosidase" evidence="2">
    <location>
        <begin position="19"/>
        <end position="490"/>
    </location>
</feature>
<comment type="similarity">
    <text evidence="1">Belongs to the glycosyl hydrolase 1 family.</text>
</comment>
<dbReference type="GO" id="GO:0005975">
    <property type="term" value="P:carbohydrate metabolic process"/>
    <property type="evidence" value="ECO:0007669"/>
    <property type="project" value="InterPro"/>
</dbReference>
<accession>A0A2D3VCE2</accession>
<organism evidence="3 4">
    <name type="scientific">Ramularia collo-cygni</name>
    <dbReference type="NCBI Taxonomy" id="112498"/>
    <lineage>
        <taxon>Eukaryota</taxon>
        <taxon>Fungi</taxon>
        <taxon>Dikarya</taxon>
        <taxon>Ascomycota</taxon>
        <taxon>Pezizomycotina</taxon>
        <taxon>Dothideomycetes</taxon>
        <taxon>Dothideomycetidae</taxon>
        <taxon>Mycosphaerellales</taxon>
        <taxon>Mycosphaerellaceae</taxon>
        <taxon>Ramularia</taxon>
    </lineage>
</organism>
<dbReference type="InterPro" id="IPR033132">
    <property type="entry name" value="GH_1_N_CS"/>
</dbReference>
<evidence type="ECO:0000256" key="1">
    <source>
        <dbReference type="RuleBase" id="RU003690"/>
    </source>
</evidence>
<dbReference type="InterPro" id="IPR001360">
    <property type="entry name" value="Glyco_hydro_1"/>
</dbReference>
<dbReference type="AlphaFoldDB" id="A0A2D3VCE2"/>
<evidence type="ECO:0000313" key="4">
    <source>
        <dbReference type="Proteomes" id="UP000225277"/>
    </source>
</evidence>
<evidence type="ECO:0000256" key="2">
    <source>
        <dbReference type="SAM" id="SignalP"/>
    </source>
</evidence>
<dbReference type="Pfam" id="PF00232">
    <property type="entry name" value="Glyco_hydro_1"/>
    <property type="match status" value="1"/>
</dbReference>
<gene>
    <name evidence="3" type="ORF">RCC_06254</name>
</gene>
<dbReference type="GeneID" id="35601393"/>
<sequence length="490" mass="52917">MGPLDLLAVAAFAAAAFAYNPSATQSKCGISPSAYHPTATLPETCSATRSIAYSKFSYTVLTTARYATAIPSPLVLTTTYAPPFSQASTLLPTDVTYTSYSLNRSATDVQDGTYGQGAYARLWAPVSYNTTVPFTTTVSPTPIPSSELVFPPPLYTACPDSADKCVDCYKLPKDFLWGVAGSAFQIEGGLTEAGRGPGALDTIGSLPNPEGLPTAELADMNYWLYKQDIARLAAIGVPNYSFSISWTRIVPFGKAGSPINEEGLRHYEDVIETCLQYGIRPIVTLTHADPPLNTSYTDPDFADAFLYYAKEVMSRYSDRVSHWVTLNEPNIGFRLNYYAVPNILMAHARVYHWYKDVLKGTGLITIKFANNLAMPLDSTNPEDTRAALRYQDYILGIMANPIFLGENYPSEVLGTTGINLTALTPDELAYINGTSDFWSFDPYTAGFATSPPGGIDACAANMSDPLLTLPLSMSGSNSVTSGIHSDLQAC</sequence>
<dbReference type="SUPFAM" id="SSF51445">
    <property type="entry name" value="(Trans)glycosidases"/>
    <property type="match status" value="1"/>
</dbReference>
<protein>
    <recommendedName>
        <fullName evidence="5">Beta-glucosidase</fullName>
    </recommendedName>
</protein>
<dbReference type="PANTHER" id="PTHR10353:SF53">
    <property type="entry name" value="BETA-1,4-GLUCOSIDASE (EUROFUNG)"/>
    <property type="match status" value="1"/>
</dbReference>
<evidence type="ECO:0008006" key="5">
    <source>
        <dbReference type="Google" id="ProtNLM"/>
    </source>
</evidence>
<dbReference type="GO" id="GO:0008422">
    <property type="term" value="F:beta-glucosidase activity"/>
    <property type="evidence" value="ECO:0007669"/>
    <property type="project" value="TreeGrafter"/>
</dbReference>
<reference evidence="3 4" key="1">
    <citation type="submission" date="2016-03" db="EMBL/GenBank/DDBJ databases">
        <authorList>
            <person name="Ploux O."/>
        </authorList>
    </citation>
    <scope>NUCLEOTIDE SEQUENCE [LARGE SCALE GENOMIC DNA]</scope>
    <source>
        <strain evidence="3 4">URUG2</strain>
    </source>
</reference>
<keyword evidence="4" id="KW-1185">Reference proteome</keyword>
<dbReference type="InterPro" id="IPR017853">
    <property type="entry name" value="GH"/>
</dbReference>
<proteinExistence type="inferred from homology"/>
<evidence type="ECO:0000313" key="3">
    <source>
        <dbReference type="EMBL" id="CZT20394.1"/>
    </source>
</evidence>
<keyword evidence="2" id="KW-0732">Signal</keyword>
<name>A0A2D3VCE2_9PEZI</name>
<dbReference type="PROSITE" id="PS00653">
    <property type="entry name" value="GLYCOSYL_HYDROL_F1_2"/>
    <property type="match status" value="1"/>
</dbReference>